<comment type="caution">
    <text evidence="1">The sequence shown here is derived from an EMBL/GenBank/DDBJ whole genome shotgun (WGS) entry which is preliminary data.</text>
</comment>
<dbReference type="Pfam" id="PF07277">
    <property type="entry name" value="SapC"/>
    <property type="match status" value="1"/>
</dbReference>
<dbReference type="Proteomes" id="UP001528411">
    <property type="component" value="Unassembled WGS sequence"/>
</dbReference>
<reference evidence="1 2" key="1">
    <citation type="submission" date="2023-01" db="EMBL/GenBank/DDBJ databases">
        <title>Psychrosphaera sp. nov., isolated from marine algae.</title>
        <authorList>
            <person name="Bayburt H."/>
            <person name="Choi B.J."/>
            <person name="Kim J.M."/>
            <person name="Choi D.G."/>
            <person name="Jeon C.O."/>
        </authorList>
    </citation>
    <scope>NUCLEOTIDE SEQUENCE [LARGE SCALE GENOMIC DNA]</scope>
    <source>
        <strain evidence="1 2">G1-22</strain>
    </source>
</reference>
<organism evidence="1 2">
    <name type="scientific">Psychrosphaera algicola</name>
    <dbReference type="NCBI Taxonomy" id="3023714"/>
    <lineage>
        <taxon>Bacteria</taxon>
        <taxon>Pseudomonadati</taxon>
        <taxon>Pseudomonadota</taxon>
        <taxon>Gammaproteobacteria</taxon>
        <taxon>Alteromonadales</taxon>
        <taxon>Pseudoalteromonadaceae</taxon>
        <taxon>Psychrosphaera</taxon>
    </lineage>
</organism>
<evidence type="ECO:0000313" key="2">
    <source>
        <dbReference type="Proteomes" id="UP001528411"/>
    </source>
</evidence>
<gene>
    <name evidence="1" type="ORF">PN838_00245</name>
</gene>
<dbReference type="RefSeq" id="WP_272179389.1">
    <property type="nucleotide sequence ID" value="NZ_JAQOMS010000002.1"/>
</dbReference>
<accession>A0ABT5FA99</accession>
<dbReference type="EMBL" id="JAQOMS010000002">
    <property type="protein sequence ID" value="MDC2887557.1"/>
    <property type="molecule type" value="Genomic_DNA"/>
</dbReference>
<name>A0ABT5FA99_9GAMM</name>
<evidence type="ECO:0000313" key="1">
    <source>
        <dbReference type="EMBL" id="MDC2887557.1"/>
    </source>
</evidence>
<protein>
    <submittedName>
        <fullName evidence="1">SapC family protein</fullName>
    </submittedName>
</protein>
<dbReference type="InterPro" id="IPR010836">
    <property type="entry name" value="SapC"/>
</dbReference>
<proteinExistence type="predicted"/>
<keyword evidence="2" id="KW-1185">Reference proteome</keyword>
<sequence>MPKQQYELVNTEAHKHLKINTQQVNVVENKVNACVVVAGELSTLVHEYPIFISKSQQTQQYQLTAILGLHSGENLYLDGEKWRAKFLPLDILRKPFHAFIPDPSKPTKGSIAIELNSAMVNENDGQSLFEDDGNATDYYKRIETTFAQLMGGSKHSADLLQLAADLELLEQVSLDIDLPNDQKTSLTGLYVFDQEKLTALTGEKLEKCHQSGLLQVSHLVLSSSVHLQKLINWFNEK</sequence>